<evidence type="ECO:0000256" key="4">
    <source>
        <dbReference type="ARBA" id="ARBA00022679"/>
    </source>
</evidence>
<feature type="transmembrane region" description="Helical" evidence="8">
    <location>
        <begin position="17"/>
        <end position="36"/>
    </location>
</feature>
<dbReference type="RefSeq" id="WP_239138115.1">
    <property type="nucleotide sequence ID" value="NZ_BOMU01000012.1"/>
</dbReference>
<evidence type="ECO:0000256" key="2">
    <source>
        <dbReference type="ARBA" id="ARBA00022475"/>
    </source>
</evidence>
<evidence type="ECO:0000256" key="7">
    <source>
        <dbReference type="ARBA" id="ARBA00023136"/>
    </source>
</evidence>
<dbReference type="PANTHER" id="PTHR33908:SF11">
    <property type="entry name" value="MEMBRANE PROTEIN"/>
    <property type="match status" value="1"/>
</dbReference>
<dbReference type="PANTHER" id="PTHR33908">
    <property type="entry name" value="MANNOSYLTRANSFERASE YKCB-RELATED"/>
    <property type="match status" value="1"/>
</dbReference>
<keyword evidence="5 8" id="KW-0812">Transmembrane</keyword>
<protein>
    <submittedName>
        <fullName evidence="10">Dolichyl-phosphate-mannose-protein mannosyltransferase</fullName>
    </submittedName>
</protein>
<evidence type="ECO:0000256" key="8">
    <source>
        <dbReference type="SAM" id="Phobius"/>
    </source>
</evidence>
<feature type="transmembrane region" description="Helical" evidence="8">
    <location>
        <begin position="108"/>
        <end position="127"/>
    </location>
</feature>
<feature type="transmembrane region" description="Helical" evidence="8">
    <location>
        <begin position="160"/>
        <end position="190"/>
    </location>
</feature>
<comment type="subcellular location">
    <subcellularLocation>
        <location evidence="1">Cell membrane</location>
        <topology evidence="1">Multi-pass membrane protein</topology>
    </subcellularLocation>
</comment>
<dbReference type="InterPro" id="IPR050297">
    <property type="entry name" value="LipidA_mod_glycosyltrf_83"/>
</dbReference>
<feature type="transmembrane region" description="Helical" evidence="8">
    <location>
        <begin position="243"/>
        <end position="269"/>
    </location>
</feature>
<reference evidence="10 11" key="1">
    <citation type="submission" date="2017-06" db="EMBL/GenBank/DDBJ databases">
        <authorList>
            <person name="Kim H.J."/>
            <person name="Triplett B.A."/>
        </authorList>
    </citation>
    <scope>NUCLEOTIDE SEQUENCE [LARGE SCALE GENOMIC DNA]</scope>
    <source>
        <strain evidence="10 11">DSM 43151</strain>
    </source>
</reference>
<dbReference type="Proteomes" id="UP000198415">
    <property type="component" value="Unassembled WGS sequence"/>
</dbReference>
<gene>
    <name evidence="10" type="ORF">SAMN06264365_101122</name>
</gene>
<keyword evidence="11" id="KW-1185">Reference proteome</keyword>
<feature type="domain" description="Glycosyltransferase RgtA/B/C/D-like" evidence="9">
    <location>
        <begin position="61"/>
        <end position="220"/>
    </location>
</feature>
<accession>A0A238USS0</accession>
<keyword evidence="4 10" id="KW-0808">Transferase</keyword>
<dbReference type="GO" id="GO:0009103">
    <property type="term" value="P:lipopolysaccharide biosynthetic process"/>
    <property type="evidence" value="ECO:0007669"/>
    <property type="project" value="UniProtKB-ARBA"/>
</dbReference>
<feature type="transmembrane region" description="Helical" evidence="8">
    <location>
        <begin position="276"/>
        <end position="296"/>
    </location>
</feature>
<feature type="transmembrane region" description="Helical" evidence="8">
    <location>
        <begin position="81"/>
        <end position="102"/>
    </location>
</feature>
<dbReference type="GO" id="GO:0005886">
    <property type="term" value="C:plasma membrane"/>
    <property type="evidence" value="ECO:0007669"/>
    <property type="project" value="UniProtKB-SubCell"/>
</dbReference>
<keyword evidence="2" id="KW-1003">Cell membrane</keyword>
<keyword evidence="3 10" id="KW-0328">Glycosyltransferase</keyword>
<keyword evidence="7 8" id="KW-0472">Membrane</keyword>
<keyword evidence="6 8" id="KW-1133">Transmembrane helix</keyword>
<evidence type="ECO:0000256" key="3">
    <source>
        <dbReference type="ARBA" id="ARBA00022676"/>
    </source>
</evidence>
<feature type="transmembrane region" description="Helical" evidence="8">
    <location>
        <begin position="202"/>
        <end position="223"/>
    </location>
</feature>
<feature type="transmembrane region" description="Helical" evidence="8">
    <location>
        <begin position="139"/>
        <end position="154"/>
    </location>
</feature>
<evidence type="ECO:0000256" key="5">
    <source>
        <dbReference type="ARBA" id="ARBA00022692"/>
    </source>
</evidence>
<evidence type="ECO:0000313" key="10">
    <source>
        <dbReference type="EMBL" id="SNR25200.1"/>
    </source>
</evidence>
<feature type="transmembrane region" description="Helical" evidence="8">
    <location>
        <begin position="327"/>
        <end position="349"/>
    </location>
</feature>
<dbReference type="EMBL" id="FZNR01000001">
    <property type="protein sequence ID" value="SNR25200.1"/>
    <property type="molecule type" value="Genomic_DNA"/>
</dbReference>
<proteinExistence type="predicted"/>
<organism evidence="10 11">
    <name type="scientific">Actinoplanes regularis</name>
    <dbReference type="NCBI Taxonomy" id="52697"/>
    <lineage>
        <taxon>Bacteria</taxon>
        <taxon>Bacillati</taxon>
        <taxon>Actinomycetota</taxon>
        <taxon>Actinomycetes</taxon>
        <taxon>Micromonosporales</taxon>
        <taxon>Micromonosporaceae</taxon>
        <taxon>Actinoplanes</taxon>
    </lineage>
</organism>
<sequence>MTETLTPRAEVGREPMAWLPVGLIASAVTLLLLATASRYDYHRDELYFRVLGNHPAWGYVDQPPFTPLLDRLAIEIFGDSVWAIRVPYALMLGLAALLPAVIAREVGGGAGAQSLAASVVFGTFPLSSAHIGSTAAPDLLVWLGVILFVIRALLHDRPRAWLWAGLVAGLGLYNKHLVVLLLLCLAAALLVLGPRRALRSPWLWAGAAVALLAGLPNLIYQVADGFPQLEMARALAEDKGDESRVLLLPFQFLLLGLPPVWIAGIVTLLRDPRWRPIRALAVAYLLMLILLLVVAGQPYYPLGLLTALFAIGAVPTARWLDGRPARLRWLVAGVVVFSAMGIATSLPVIPEDRLAGSIPAAMNQTIADQIGWPEYVAQVADAYRTLPAADQARAVLFAGNYGEAGALDRYGRPLGLPTVYSGHNELHHLGPPPDDKTVVVALLQADPARAGQLLGACTEHGALRNSAGVENEETEEAHVYICRPAVPWRALWPSLQHYG</sequence>
<dbReference type="GO" id="GO:0016763">
    <property type="term" value="F:pentosyltransferase activity"/>
    <property type="evidence" value="ECO:0007669"/>
    <property type="project" value="TreeGrafter"/>
</dbReference>
<evidence type="ECO:0000259" key="9">
    <source>
        <dbReference type="Pfam" id="PF13231"/>
    </source>
</evidence>
<evidence type="ECO:0000313" key="11">
    <source>
        <dbReference type="Proteomes" id="UP000198415"/>
    </source>
</evidence>
<feature type="transmembrane region" description="Helical" evidence="8">
    <location>
        <begin position="302"/>
        <end position="320"/>
    </location>
</feature>
<evidence type="ECO:0000256" key="6">
    <source>
        <dbReference type="ARBA" id="ARBA00022989"/>
    </source>
</evidence>
<name>A0A238USS0_9ACTN</name>
<dbReference type="Pfam" id="PF13231">
    <property type="entry name" value="PMT_2"/>
    <property type="match status" value="1"/>
</dbReference>
<dbReference type="AlphaFoldDB" id="A0A238USS0"/>
<evidence type="ECO:0000256" key="1">
    <source>
        <dbReference type="ARBA" id="ARBA00004651"/>
    </source>
</evidence>
<dbReference type="InterPro" id="IPR038731">
    <property type="entry name" value="RgtA/B/C-like"/>
</dbReference>